<dbReference type="AlphaFoldDB" id="A0A3E3EFH4"/>
<gene>
    <name evidence="1" type="ORF">DXB93_03550</name>
</gene>
<accession>A0A3E3EFH4</accession>
<reference evidence="1 2" key="1">
    <citation type="submission" date="2018-08" db="EMBL/GenBank/DDBJ databases">
        <title>A genome reference for cultivated species of the human gut microbiota.</title>
        <authorList>
            <person name="Zou Y."/>
            <person name="Xue W."/>
            <person name="Luo G."/>
        </authorList>
    </citation>
    <scope>NUCLEOTIDE SEQUENCE [LARGE SCALE GENOMIC DNA]</scope>
    <source>
        <strain evidence="1 2">OM06-4</strain>
    </source>
</reference>
<evidence type="ECO:0000313" key="2">
    <source>
        <dbReference type="Proteomes" id="UP000261032"/>
    </source>
</evidence>
<sequence length="261" mass="30619">MVIDHSSSKLVKIKQEAAIMNVKENLYILGECIDNMPNIFNFVKLYGGSIIKAYSGSTSTNYNALSRALNNEESVSCFVQKYLSIIESLEERYRSMILNKYIRHKTSYDLQFGDDDISGHSRYYKILHEAYTQIAILDEKIDYTINDHLLSLKFENMQQSKAVNKIIVLLIRHNEIYYDKYLDYLIHALPDSLFKALDDYINNDYNTETTYQYQLVRRAIFTLALQHKEISYNLDDFYNDIKLTGSGWKKYYNSVLQLSLF</sequence>
<evidence type="ECO:0000313" key="1">
    <source>
        <dbReference type="EMBL" id="RGD86596.1"/>
    </source>
</evidence>
<comment type="caution">
    <text evidence="1">The sequence shown here is derived from an EMBL/GenBank/DDBJ whole genome shotgun (WGS) entry which is preliminary data.</text>
</comment>
<dbReference type="Proteomes" id="UP000261032">
    <property type="component" value="Unassembled WGS sequence"/>
</dbReference>
<protein>
    <submittedName>
        <fullName evidence="1">Uncharacterized protein</fullName>
    </submittedName>
</protein>
<name>A0A3E3EFH4_9FIRM</name>
<proteinExistence type="predicted"/>
<dbReference type="RefSeq" id="WP_117580548.1">
    <property type="nucleotide sequence ID" value="NZ_CP176642.1"/>
</dbReference>
<dbReference type="EMBL" id="QUSL01000004">
    <property type="protein sequence ID" value="RGD86596.1"/>
    <property type="molecule type" value="Genomic_DNA"/>
</dbReference>
<organism evidence="1 2">
    <name type="scientific">Thomasclavelia ramosa</name>
    <dbReference type="NCBI Taxonomy" id="1547"/>
    <lineage>
        <taxon>Bacteria</taxon>
        <taxon>Bacillati</taxon>
        <taxon>Bacillota</taxon>
        <taxon>Erysipelotrichia</taxon>
        <taxon>Erysipelotrichales</taxon>
        <taxon>Coprobacillaceae</taxon>
        <taxon>Thomasclavelia</taxon>
    </lineage>
</organism>